<name>A0AAD7E5U0_9AGAR</name>
<evidence type="ECO:0000313" key="3">
    <source>
        <dbReference type="Proteomes" id="UP001219525"/>
    </source>
</evidence>
<protein>
    <submittedName>
        <fullName evidence="2">Uncharacterized protein</fullName>
    </submittedName>
</protein>
<feature type="compositionally biased region" description="Polar residues" evidence="1">
    <location>
        <begin position="242"/>
        <end position="265"/>
    </location>
</feature>
<evidence type="ECO:0000256" key="1">
    <source>
        <dbReference type="SAM" id="MobiDB-lite"/>
    </source>
</evidence>
<feature type="compositionally biased region" description="Low complexity" evidence="1">
    <location>
        <begin position="232"/>
        <end position="241"/>
    </location>
</feature>
<keyword evidence="3" id="KW-1185">Reference proteome</keyword>
<evidence type="ECO:0000313" key="2">
    <source>
        <dbReference type="EMBL" id="KAJ7230344.1"/>
    </source>
</evidence>
<proteinExistence type="predicted"/>
<comment type="caution">
    <text evidence="2">The sequence shown here is derived from an EMBL/GenBank/DDBJ whole genome shotgun (WGS) entry which is preliminary data.</text>
</comment>
<sequence length="275" mass="29947">MRTRTCHPAIQLPFSNTLAIEWQLCETVEGLQRRTRPPLLCVALRDNGQSTGRSKNALHRASSTSGGSMIVEMACARKLDELAGECRVHLGQGDEKSAAHLLSWTQKNECSLVWLAEFAGGRGAHLAQNNEKNGNRLGGVGIGTMQDAILASMAAKAQQTLHSCCHNGGWKGQWEGQWEGEAARARVVPYSVYREGFCEHGTHHCPPNPLLHPVVPTDPNRLPVEREKESEPNSSPSNSPEQTEQPAQPSNGETPTSDTNVTPAASRNHLRRSLS</sequence>
<organism evidence="2 3">
    <name type="scientific">Mycena pura</name>
    <dbReference type="NCBI Taxonomy" id="153505"/>
    <lineage>
        <taxon>Eukaryota</taxon>
        <taxon>Fungi</taxon>
        <taxon>Dikarya</taxon>
        <taxon>Basidiomycota</taxon>
        <taxon>Agaricomycotina</taxon>
        <taxon>Agaricomycetes</taxon>
        <taxon>Agaricomycetidae</taxon>
        <taxon>Agaricales</taxon>
        <taxon>Marasmiineae</taxon>
        <taxon>Mycenaceae</taxon>
        <taxon>Mycena</taxon>
    </lineage>
</organism>
<feature type="region of interest" description="Disordered" evidence="1">
    <location>
        <begin position="204"/>
        <end position="275"/>
    </location>
</feature>
<dbReference type="EMBL" id="JARJCW010000001">
    <property type="protein sequence ID" value="KAJ7230344.1"/>
    <property type="molecule type" value="Genomic_DNA"/>
</dbReference>
<dbReference type="AlphaFoldDB" id="A0AAD7E5U0"/>
<accession>A0AAD7E5U0</accession>
<reference evidence="2" key="1">
    <citation type="submission" date="2023-03" db="EMBL/GenBank/DDBJ databases">
        <title>Massive genome expansion in bonnet fungi (Mycena s.s.) driven by repeated elements and novel gene families across ecological guilds.</title>
        <authorList>
            <consortium name="Lawrence Berkeley National Laboratory"/>
            <person name="Harder C.B."/>
            <person name="Miyauchi S."/>
            <person name="Viragh M."/>
            <person name="Kuo A."/>
            <person name="Thoen E."/>
            <person name="Andreopoulos B."/>
            <person name="Lu D."/>
            <person name="Skrede I."/>
            <person name="Drula E."/>
            <person name="Henrissat B."/>
            <person name="Morin E."/>
            <person name="Kohler A."/>
            <person name="Barry K."/>
            <person name="LaButti K."/>
            <person name="Morin E."/>
            <person name="Salamov A."/>
            <person name="Lipzen A."/>
            <person name="Mereny Z."/>
            <person name="Hegedus B."/>
            <person name="Baldrian P."/>
            <person name="Stursova M."/>
            <person name="Weitz H."/>
            <person name="Taylor A."/>
            <person name="Grigoriev I.V."/>
            <person name="Nagy L.G."/>
            <person name="Martin F."/>
            <person name="Kauserud H."/>
        </authorList>
    </citation>
    <scope>NUCLEOTIDE SEQUENCE</scope>
    <source>
        <strain evidence="2">9144</strain>
    </source>
</reference>
<gene>
    <name evidence="2" type="ORF">GGX14DRAFT_384301</name>
</gene>
<dbReference type="Proteomes" id="UP001219525">
    <property type="component" value="Unassembled WGS sequence"/>
</dbReference>